<reference evidence="1 2" key="1">
    <citation type="submission" date="2014-04" db="EMBL/GenBank/DDBJ databases">
        <authorList>
            <consortium name="DOE Joint Genome Institute"/>
            <person name="Kuo A."/>
            <person name="Kohler A."/>
            <person name="Jargeat P."/>
            <person name="Nagy L.G."/>
            <person name="Floudas D."/>
            <person name="Copeland A."/>
            <person name="Barry K.W."/>
            <person name="Cichocki N."/>
            <person name="Veneault-Fourrey C."/>
            <person name="LaButti K."/>
            <person name="Lindquist E.A."/>
            <person name="Lipzen A."/>
            <person name="Lundell T."/>
            <person name="Morin E."/>
            <person name="Murat C."/>
            <person name="Sun H."/>
            <person name="Tunlid A."/>
            <person name="Henrissat B."/>
            <person name="Grigoriev I.V."/>
            <person name="Hibbett D.S."/>
            <person name="Martin F."/>
            <person name="Nordberg H.P."/>
            <person name="Cantor M.N."/>
            <person name="Hua S.X."/>
        </authorList>
    </citation>
    <scope>NUCLEOTIDE SEQUENCE [LARGE SCALE GENOMIC DNA]</scope>
    <source>
        <strain evidence="1 2">Ve08.2h10</strain>
    </source>
</reference>
<protein>
    <submittedName>
        <fullName evidence="1">Uncharacterized protein</fullName>
    </submittedName>
</protein>
<dbReference type="OrthoDB" id="2679535at2759"/>
<dbReference type="InParanoid" id="A0A0D0DA56"/>
<dbReference type="Proteomes" id="UP000054538">
    <property type="component" value="Unassembled WGS sequence"/>
</dbReference>
<proteinExistence type="predicted"/>
<reference evidence="2" key="2">
    <citation type="submission" date="2015-01" db="EMBL/GenBank/DDBJ databases">
        <title>Evolutionary Origins and Diversification of the Mycorrhizal Mutualists.</title>
        <authorList>
            <consortium name="DOE Joint Genome Institute"/>
            <consortium name="Mycorrhizal Genomics Consortium"/>
            <person name="Kohler A."/>
            <person name="Kuo A."/>
            <person name="Nagy L.G."/>
            <person name="Floudas D."/>
            <person name="Copeland A."/>
            <person name="Barry K.W."/>
            <person name="Cichocki N."/>
            <person name="Veneault-Fourrey C."/>
            <person name="LaButti K."/>
            <person name="Lindquist E.A."/>
            <person name="Lipzen A."/>
            <person name="Lundell T."/>
            <person name="Morin E."/>
            <person name="Murat C."/>
            <person name="Riley R."/>
            <person name="Ohm R."/>
            <person name="Sun H."/>
            <person name="Tunlid A."/>
            <person name="Henrissat B."/>
            <person name="Grigoriev I.V."/>
            <person name="Hibbett D.S."/>
            <person name="Martin F."/>
        </authorList>
    </citation>
    <scope>NUCLEOTIDE SEQUENCE [LARGE SCALE GENOMIC DNA]</scope>
    <source>
        <strain evidence="2">Ve08.2h10</strain>
    </source>
</reference>
<dbReference type="HOGENOM" id="CLU_103599_0_0_1"/>
<evidence type="ECO:0000313" key="1">
    <source>
        <dbReference type="EMBL" id="KIK80766.1"/>
    </source>
</evidence>
<evidence type="ECO:0000313" key="2">
    <source>
        <dbReference type="Proteomes" id="UP000054538"/>
    </source>
</evidence>
<accession>A0A0D0DA56</accession>
<sequence>MSTAHWKELYDDHILDSNWKKLNTIVNTLLKKHKRALKGLEETESHYMELTHSIGEDQIIKWLDEELQALRLRGKHLDIYATKSEEAPSMADIWLSLMSSPSAEHGHSGSISWLAASISIEDAQDLVREAVCQLPIDHTATQKADVMAKQLALQSKVQKHQDEADSFMDGLDILEHCRPFEPVDDISLLPSHDYGIEPLDGEDQDQEDEYINGEDIEEVVPSEDVCIWMPSKLKLGRGKAVGLGYLVEEELQLCQGQANDSLARLRAALGNLAILYRQNL</sequence>
<keyword evidence="2" id="KW-1185">Reference proteome</keyword>
<name>A0A0D0DA56_9AGAM</name>
<dbReference type="STRING" id="930991.A0A0D0DA56"/>
<organism evidence="1 2">
    <name type="scientific">Paxillus rubicundulus Ve08.2h10</name>
    <dbReference type="NCBI Taxonomy" id="930991"/>
    <lineage>
        <taxon>Eukaryota</taxon>
        <taxon>Fungi</taxon>
        <taxon>Dikarya</taxon>
        <taxon>Basidiomycota</taxon>
        <taxon>Agaricomycotina</taxon>
        <taxon>Agaricomycetes</taxon>
        <taxon>Agaricomycetidae</taxon>
        <taxon>Boletales</taxon>
        <taxon>Paxilineae</taxon>
        <taxon>Paxillaceae</taxon>
        <taxon>Paxillus</taxon>
    </lineage>
</organism>
<dbReference type="AlphaFoldDB" id="A0A0D0DA56"/>
<gene>
    <name evidence="1" type="ORF">PAXRUDRAFT_15610</name>
</gene>
<dbReference type="EMBL" id="KN825941">
    <property type="protein sequence ID" value="KIK80766.1"/>
    <property type="molecule type" value="Genomic_DNA"/>
</dbReference>